<dbReference type="SUPFAM" id="SSF48452">
    <property type="entry name" value="TPR-like"/>
    <property type="match status" value="1"/>
</dbReference>
<dbReference type="SMART" id="SM01043">
    <property type="entry name" value="BTAD"/>
    <property type="match status" value="1"/>
</dbReference>
<dbReference type="Gene3D" id="1.25.40.10">
    <property type="entry name" value="Tetratricopeptide repeat domain"/>
    <property type="match status" value="1"/>
</dbReference>
<name>A0A810Q238_9FIRM</name>
<protein>
    <recommendedName>
        <fullName evidence="1">Bacterial transcriptional activator domain-containing protein</fullName>
    </recommendedName>
</protein>
<feature type="domain" description="Bacterial transcriptional activator" evidence="1">
    <location>
        <begin position="114"/>
        <end position="256"/>
    </location>
</feature>
<dbReference type="GO" id="GO:0003677">
    <property type="term" value="F:DNA binding"/>
    <property type="evidence" value="ECO:0007669"/>
    <property type="project" value="InterPro"/>
</dbReference>
<dbReference type="KEGG" id="vcop:MM50RIKEN_21620"/>
<dbReference type="InterPro" id="IPR036388">
    <property type="entry name" value="WH-like_DNA-bd_sf"/>
</dbReference>
<sequence>MREIAHIRATMLGWFALQQTGMKEPRMVSLAGRSGRLWTLVAYLILHRDRGIPAQELIDLLWPDGSGSNPASTLQNNASRARNAMATLGFSDTKGMIRYENGLYRWVPGTDTWLDVDVFEDLARRALETPDPEELRTLGREAADLYQGDFLPDAADELWCTDLHAYYRSLFVRLFRRLVQELMRTQEYAEAAALCAQAVHLDPLSEEFNLLLMQNLTRSHQAQQALDHYEALQKLYQESYGLTPSPELEAARLTASQELYGGGMGPAALETFLLAGDGESRALACDNGTFREIVLLYLRSMRRDPDLKAQLLMLCLEGWEAQPEKNAVYMQQMKLILQGCLRSGDPFTQIGAGQYWVLLPGAGSETHSAIAQRLQQAMHQRFAQSSAVFQTRAIDLRGMVHLAEPKD</sequence>
<dbReference type="Pfam" id="PF03704">
    <property type="entry name" value="BTAD"/>
    <property type="match status" value="1"/>
</dbReference>
<dbReference type="InterPro" id="IPR051677">
    <property type="entry name" value="AfsR-DnrI-RedD_regulator"/>
</dbReference>
<evidence type="ECO:0000259" key="1">
    <source>
        <dbReference type="SMART" id="SM01043"/>
    </source>
</evidence>
<gene>
    <name evidence="2" type="ORF">MM50RIKEN_21620</name>
</gene>
<dbReference type="InterPro" id="IPR005158">
    <property type="entry name" value="BTAD"/>
</dbReference>
<dbReference type="PANTHER" id="PTHR35807">
    <property type="entry name" value="TRANSCRIPTIONAL REGULATOR REDD-RELATED"/>
    <property type="match status" value="1"/>
</dbReference>
<dbReference type="Gene3D" id="1.10.10.10">
    <property type="entry name" value="Winged helix-like DNA-binding domain superfamily/Winged helix DNA-binding domain"/>
    <property type="match status" value="1"/>
</dbReference>
<dbReference type="InterPro" id="IPR016032">
    <property type="entry name" value="Sig_transdc_resp-reg_C-effctor"/>
</dbReference>
<dbReference type="GO" id="GO:0006355">
    <property type="term" value="P:regulation of DNA-templated transcription"/>
    <property type="evidence" value="ECO:0007669"/>
    <property type="project" value="InterPro"/>
</dbReference>
<keyword evidence="3" id="KW-1185">Reference proteome</keyword>
<dbReference type="EMBL" id="AP023418">
    <property type="protein sequence ID" value="BCK82399.1"/>
    <property type="molecule type" value="Genomic_DNA"/>
</dbReference>
<dbReference type="InterPro" id="IPR011990">
    <property type="entry name" value="TPR-like_helical_dom_sf"/>
</dbReference>
<organism evidence="2 3">
    <name type="scientific">Vescimonas coprocola</name>
    <dbReference type="NCBI Taxonomy" id="2714355"/>
    <lineage>
        <taxon>Bacteria</taxon>
        <taxon>Bacillati</taxon>
        <taxon>Bacillota</taxon>
        <taxon>Clostridia</taxon>
        <taxon>Eubacteriales</taxon>
        <taxon>Oscillospiraceae</taxon>
        <taxon>Vescimonas</taxon>
    </lineage>
</organism>
<dbReference type="AlphaFoldDB" id="A0A810Q238"/>
<accession>A0A810Q238</accession>
<evidence type="ECO:0000313" key="2">
    <source>
        <dbReference type="EMBL" id="BCK82399.1"/>
    </source>
</evidence>
<dbReference type="RefSeq" id="WP_213540962.1">
    <property type="nucleotide sequence ID" value="NZ_AP023418.1"/>
</dbReference>
<evidence type="ECO:0000313" key="3">
    <source>
        <dbReference type="Proteomes" id="UP000681035"/>
    </source>
</evidence>
<proteinExistence type="predicted"/>
<reference evidence="2" key="1">
    <citation type="submission" date="2020-09" db="EMBL/GenBank/DDBJ databases">
        <title>New species isolated from human feces.</title>
        <authorList>
            <person name="Kitahara M."/>
            <person name="Shigeno Y."/>
            <person name="Shime M."/>
            <person name="Matsumoto Y."/>
            <person name="Nakamura S."/>
            <person name="Motooka D."/>
            <person name="Fukuoka S."/>
            <person name="Nishikawa H."/>
            <person name="Benno Y."/>
        </authorList>
    </citation>
    <scope>NUCLEOTIDE SEQUENCE</scope>
    <source>
        <strain evidence="2">MM50</strain>
    </source>
</reference>
<dbReference type="SUPFAM" id="SSF46894">
    <property type="entry name" value="C-terminal effector domain of the bipartite response regulators"/>
    <property type="match status" value="1"/>
</dbReference>
<dbReference type="Proteomes" id="UP000681035">
    <property type="component" value="Chromosome"/>
</dbReference>